<evidence type="ECO:0000256" key="1">
    <source>
        <dbReference type="ARBA" id="ARBA00004651"/>
    </source>
</evidence>
<evidence type="ECO:0000256" key="4">
    <source>
        <dbReference type="ARBA" id="ARBA00022692"/>
    </source>
</evidence>
<feature type="transmembrane region" description="Helical" evidence="7">
    <location>
        <begin position="106"/>
        <end position="125"/>
    </location>
</feature>
<feature type="domain" description="ABC transmembrane type-1" evidence="8">
    <location>
        <begin position="98"/>
        <end position="302"/>
    </location>
</feature>
<reference evidence="11" key="2">
    <citation type="submission" date="2018-02" db="EMBL/GenBank/DDBJ databases">
        <title>Phenotypic and genomic properties of facultatively anaerobic sulfur-reducing natronoarchaea from hypersaline soda lakes.</title>
        <authorList>
            <person name="Sorokin D.Y."/>
            <person name="Kublanov I.V."/>
            <person name="Roman P."/>
            <person name="Sinninghe Damste J.S."/>
            <person name="Golyshin P.N."/>
            <person name="Rojo D."/>
            <person name="Ciordia S."/>
            <person name="Mena M.D.C."/>
            <person name="Ferrer M."/>
            <person name="Messina E."/>
            <person name="Smedile F."/>
            <person name="La Spada G."/>
            <person name="La Cono V."/>
            <person name="Yakimov M.M."/>
        </authorList>
    </citation>
    <scope>NUCLEOTIDE SEQUENCE [LARGE SCALE GENOMIC DNA]</scope>
    <source>
        <strain evidence="11">AArc-Mg</strain>
    </source>
</reference>
<dbReference type="Pfam" id="PF19300">
    <property type="entry name" value="BPD_transp_1_N"/>
    <property type="match status" value="1"/>
</dbReference>
<accession>A0A346PHD5</accession>
<dbReference type="EMBL" id="CP027033">
    <property type="protein sequence ID" value="AXR81024.1"/>
    <property type="molecule type" value="Genomic_DNA"/>
</dbReference>
<dbReference type="KEGG" id="nan:AArc1_2617"/>
<evidence type="ECO:0000256" key="7">
    <source>
        <dbReference type="RuleBase" id="RU363032"/>
    </source>
</evidence>
<dbReference type="AlphaFoldDB" id="A0A346PNC9"/>
<dbReference type="GeneID" id="37641503"/>
<dbReference type="SUPFAM" id="SSF161098">
    <property type="entry name" value="MetI-like"/>
    <property type="match status" value="1"/>
</dbReference>
<organism evidence="10 11">
    <name type="scientific">Natrarchaeobaculum sulfurireducens</name>
    <dbReference type="NCBI Taxonomy" id="2044521"/>
    <lineage>
        <taxon>Archaea</taxon>
        <taxon>Methanobacteriati</taxon>
        <taxon>Methanobacteriota</taxon>
        <taxon>Stenosarchaea group</taxon>
        <taxon>Halobacteria</taxon>
        <taxon>Halobacteriales</taxon>
        <taxon>Natrialbaceae</taxon>
        <taxon>Natrarchaeobaculum</taxon>
    </lineage>
</organism>
<feature type="transmembrane region" description="Helical" evidence="7">
    <location>
        <begin position="283"/>
        <end position="309"/>
    </location>
</feature>
<keyword evidence="6 7" id="KW-0472">Membrane</keyword>
<dbReference type="InterPro" id="IPR035906">
    <property type="entry name" value="MetI-like_sf"/>
</dbReference>
<keyword evidence="2 7" id="KW-0813">Transport</keyword>
<dbReference type="PANTHER" id="PTHR43163:SF6">
    <property type="entry name" value="DIPEPTIDE TRANSPORT SYSTEM PERMEASE PROTEIN DPPB-RELATED"/>
    <property type="match status" value="1"/>
</dbReference>
<evidence type="ECO:0000313" key="9">
    <source>
        <dbReference type="EMBL" id="AXR78930.1"/>
    </source>
</evidence>
<reference evidence="10" key="3">
    <citation type="journal article" date="2019" name="Int. J. Syst. Evol. Microbiol.">
        <title>Natronolimnobius sulfurireducens sp. nov. and Halalkaliarchaeum desulfuricum gen. nov., sp. nov., the first sulfur-respiring alkaliphilic haloarchaea from hypersaline alkaline lakes.</title>
        <authorList>
            <person name="Sorokin D.Y."/>
            <person name="Yakimov M."/>
            <person name="Messina E."/>
            <person name="Merkel A.Y."/>
            <person name="Bale N.J."/>
            <person name="Sinninghe Damste J.S."/>
        </authorList>
    </citation>
    <scope>NUCLEOTIDE SEQUENCE</scope>
    <source>
        <strain evidence="10">AArc-Mg</strain>
        <strain evidence="9">AArc1</strain>
    </source>
</reference>
<dbReference type="RefSeq" id="WP_117364944.1">
    <property type="nucleotide sequence ID" value="NZ_CP024047.1"/>
</dbReference>
<gene>
    <name evidence="9" type="ORF">AArc1_2617</name>
    <name evidence="10" type="ORF">AArcMg_1006</name>
</gene>
<dbReference type="Proteomes" id="UP000258707">
    <property type="component" value="Chromosome"/>
</dbReference>
<dbReference type="EMBL" id="CP024047">
    <property type="protein sequence ID" value="AXR78930.1"/>
    <property type="molecule type" value="Genomic_DNA"/>
</dbReference>
<evidence type="ECO:0000313" key="11">
    <source>
        <dbReference type="Proteomes" id="UP000258613"/>
    </source>
</evidence>
<dbReference type="InterPro" id="IPR000515">
    <property type="entry name" value="MetI-like"/>
</dbReference>
<dbReference type="OrthoDB" id="44105at2157"/>
<comment type="similarity">
    <text evidence="7">Belongs to the binding-protein-dependent transport system permease family.</text>
</comment>
<evidence type="ECO:0000256" key="3">
    <source>
        <dbReference type="ARBA" id="ARBA00022475"/>
    </source>
</evidence>
<feature type="transmembrane region" description="Helical" evidence="7">
    <location>
        <begin position="238"/>
        <end position="263"/>
    </location>
</feature>
<reference evidence="12" key="1">
    <citation type="submission" date="2017-10" db="EMBL/GenBank/DDBJ databases">
        <title>Phenotypic and genomic properties of facultatively anaerobic sulfur-reducing natronoarchaea from hypersaline soda lakes.</title>
        <authorList>
            <person name="Sorokin D.Y."/>
            <person name="Kublanov I.V."/>
            <person name="Roman P."/>
            <person name="Sinninghe Damste J.S."/>
            <person name="Golyshin P.N."/>
            <person name="Rojo D."/>
            <person name="Ciordia S."/>
            <person name="Mena Md.C."/>
            <person name="Ferrer M."/>
            <person name="Messina E."/>
            <person name="Smedile F."/>
            <person name="La Spada G."/>
            <person name="La Cono V."/>
            <person name="Yakimov M.M."/>
        </authorList>
    </citation>
    <scope>NUCLEOTIDE SEQUENCE [LARGE SCALE GENOMIC DNA]</scope>
    <source>
        <strain evidence="12">AArc1</strain>
    </source>
</reference>
<proteinExistence type="inferred from homology"/>
<evidence type="ECO:0000256" key="2">
    <source>
        <dbReference type="ARBA" id="ARBA00022448"/>
    </source>
</evidence>
<keyword evidence="5 7" id="KW-1133">Transmembrane helix</keyword>
<protein>
    <submittedName>
        <fullName evidence="9">ABC-type dipeptide/oligopeptide/nickel transportsystem, permease component</fullName>
    </submittedName>
    <submittedName>
        <fullName evidence="10">Dipeptide transport system permease protein DppB</fullName>
    </submittedName>
</protein>
<dbReference type="GO" id="GO:0005886">
    <property type="term" value="C:plasma membrane"/>
    <property type="evidence" value="ECO:0007669"/>
    <property type="project" value="UniProtKB-SubCell"/>
</dbReference>
<dbReference type="InterPro" id="IPR045621">
    <property type="entry name" value="BPD_transp_1_N"/>
</dbReference>
<sequence>MALGKYVLERTLLAMPVLVGVSAITFGLLHLAPGDPIDVLVGFEGIDPAVRDDLRTEYGFDDPVWQQYLGWVHDVLFLEFGESPITGRDVEATIAERLPATLLLGLSAWVVSLAVGIPAGVLAATTASRTADEVGRLAALAAIATPNFWLGLVLLFVFGVQLGWVRVTPPDASLLSLEMLWFMLLPTLTLAAASAALVMRLLRASMRRELEKEYVRAARARGLRERTVLLKHVLRNSLAAVVTVTGLQIAFLVDGAVVVEQVFSWPGMGQLLVEAIDQRDFPVVQAAVLLIAVSVVVANLLVDIVYAVLDPRIRYDR</sequence>
<dbReference type="KEGG" id="nag:AArcMg_1006"/>
<keyword evidence="4 7" id="KW-0812">Transmembrane</keyword>
<feature type="transmembrane region" description="Helical" evidence="7">
    <location>
        <begin position="137"/>
        <end position="160"/>
    </location>
</feature>
<dbReference type="CDD" id="cd06261">
    <property type="entry name" value="TM_PBP2"/>
    <property type="match status" value="1"/>
</dbReference>
<evidence type="ECO:0000313" key="10">
    <source>
        <dbReference type="EMBL" id="AXR81024.1"/>
    </source>
</evidence>
<evidence type="ECO:0000259" key="8">
    <source>
        <dbReference type="PROSITE" id="PS50928"/>
    </source>
</evidence>
<feature type="transmembrane region" description="Helical" evidence="7">
    <location>
        <begin position="12"/>
        <end position="32"/>
    </location>
</feature>
<dbReference type="PANTHER" id="PTHR43163">
    <property type="entry name" value="DIPEPTIDE TRANSPORT SYSTEM PERMEASE PROTEIN DPPB-RELATED"/>
    <property type="match status" value="1"/>
</dbReference>
<comment type="subcellular location">
    <subcellularLocation>
        <location evidence="1 7">Cell membrane</location>
        <topology evidence="1 7">Multi-pass membrane protein</topology>
    </subcellularLocation>
</comment>
<name>A0A346PNC9_9EURY</name>
<dbReference type="Gene3D" id="1.10.3720.10">
    <property type="entry name" value="MetI-like"/>
    <property type="match status" value="1"/>
</dbReference>
<evidence type="ECO:0000256" key="5">
    <source>
        <dbReference type="ARBA" id="ARBA00022989"/>
    </source>
</evidence>
<feature type="transmembrane region" description="Helical" evidence="7">
    <location>
        <begin position="180"/>
        <end position="202"/>
    </location>
</feature>
<dbReference type="GO" id="GO:0055085">
    <property type="term" value="P:transmembrane transport"/>
    <property type="evidence" value="ECO:0007669"/>
    <property type="project" value="InterPro"/>
</dbReference>
<dbReference type="Pfam" id="PF00528">
    <property type="entry name" value="BPD_transp_1"/>
    <property type="match status" value="1"/>
</dbReference>
<evidence type="ECO:0000313" key="12">
    <source>
        <dbReference type="Proteomes" id="UP000258707"/>
    </source>
</evidence>
<dbReference type="PROSITE" id="PS50928">
    <property type="entry name" value="ABC_TM1"/>
    <property type="match status" value="1"/>
</dbReference>
<keyword evidence="11" id="KW-1185">Reference proteome</keyword>
<evidence type="ECO:0000256" key="6">
    <source>
        <dbReference type="ARBA" id="ARBA00023136"/>
    </source>
</evidence>
<accession>A0A346PNC9</accession>
<keyword evidence="3" id="KW-1003">Cell membrane</keyword>
<dbReference type="Proteomes" id="UP000258613">
    <property type="component" value="Chromosome"/>
</dbReference>